<evidence type="ECO:0000259" key="11">
    <source>
        <dbReference type="PROSITE" id="PS50893"/>
    </source>
</evidence>
<protein>
    <submittedName>
        <fullName evidence="12">Multidrug resistance-associated protein</fullName>
    </submittedName>
</protein>
<evidence type="ECO:0000256" key="7">
    <source>
        <dbReference type="ARBA" id="ARBA00022989"/>
    </source>
</evidence>
<dbReference type="EMBL" id="JARBJD010000200">
    <property type="protein sequence ID" value="KAK2947458.1"/>
    <property type="molecule type" value="Genomic_DNA"/>
</dbReference>
<dbReference type="PROSITE" id="PS50893">
    <property type="entry name" value="ABC_TRANSPORTER_2"/>
    <property type="match status" value="2"/>
</dbReference>
<keyword evidence="6" id="KW-0067">ATP-binding</keyword>
<evidence type="ECO:0000256" key="10">
    <source>
        <dbReference type="SAM" id="Phobius"/>
    </source>
</evidence>
<keyword evidence="7 10" id="KW-1133">Transmembrane helix</keyword>
<dbReference type="InterPro" id="IPR050173">
    <property type="entry name" value="ABC_transporter_C-like"/>
</dbReference>
<dbReference type="SMART" id="SM00382">
    <property type="entry name" value="AAA"/>
    <property type="match status" value="2"/>
</dbReference>
<comment type="similarity">
    <text evidence="2">Belongs to the ABC transporter superfamily. ABCC family. Conjugate transporter (TC 3.A.1.208) subfamily.</text>
</comment>
<keyword evidence="13" id="KW-1185">Reference proteome</keyword>
<keyword evidence="4 10" id="KW-0812">Transmembrane</keyword>
<feature type="region of interest" description="Disordered" evidence="9">
    <location>
        <begin position="504"/>
        <end position="524"/>
    </location>
</feature>
<feature type="domain" description="ABC transporter" evidence="11">
    <location>
        <begin position="521"/>
        <end position="760"/>
    </location>
</feature>
<dbReference type="PANTHER" id="PTHR24223:SF456">
    <property type="entry name" value="MULTIDRUG RESISTANCE-ASSOCIATED PROTEIN LETHAL(2)03659"/>
    <property type="match status" value="1"/>
</dbReference>
<dbReference type="Gene3D" id="3.40.50.300">
    <property type="entry name" value="P-loop containing nucleotide triphosphate hydrolases"/>
    <property type="match status" value="2"/>
</dbReference>
<evidence type="ECO:0000256" key="5">
    <source>
        <dbReference type="ARBA" id="ARBA00022741"/>
    </source>
</evidence>
<dbReference type="InterPro" id="IPR011527">
    <property type="entry name" value="ABC1_TM_dom"/>
</dbReference>
<dbReference type="InterPro" id="IPR036640">
    <property type="entry name" value="ABC1_TM_sf"/>
</dbReference>
<organism evidence="12 13">
    <name type="scientific">Blattamonas nauphoetae</name>
    <dbReference type="NCBI Taxonomy" id="2049346"/>
    <lineage>
        <taxon>Eukaryota</taxon>
        <taxon>Metamonada</taxon>
        <taxon>Preaxostyla</taxon>
        <taxon>Oxymonadida</taxon>
        <taxon>Blattamonas</taxon>
    </lineage>
</organism>
<reference evidence="12 13" key="1">
    <citation type="journal article" date="2022" name="bioRxiv">
        <title>Genomics of Preaxostyla Flagellates Illuminates Evolutionary Transitions and the Path Towards Mitochondrial Loss.</title>
        <authorList>
            <person name="Novak L.V.F."/>
            <person name="Treitli S.C."/>
            <person name="Pyrih J."/>
            <person name="Halakuc P."/>
            <person name="Pipaliya S.V."/>
            <person name="Vacek V."/>
            <person name="Brzon O."/>
            <person name="Soukal P."/>
            <person name="Eme L."/>
            <person name="Dacks J.B."/>
            <person name="Karnkowska A."/>
            <person name="Elias M."/>
            <person name="Hampl V."/>
        </authorList>
    </citation>
    <scope>NUCLEOTIDE SEQUENCE [LARGE SCALE GENOMIC DNA]</scope>
    <source>
        <strain evidence="12">NAU3</strain>
        <tissue evidence="12">Gut</tissue>
    </source>
</reference>
<sequence length="1444" mass="160017">MLGDDPYSSASLFSKSTLGYAKEAMSSIYSSTCPEDIKRVSLNNRSYSRDSSSLLAILRFFERFVPPRYNLMISSFVFMIPHILLIFILTAVNSSFSYYIPQLQHAFLKWGFDVNSSSAYGFVLALSILLTQTLQQWYQNLTNPLRSFSGRRVEYAFAGLGLRKRFRLHPDIIANVNSIDLRNISERDIYSVATFVNNLVTISMLPMNVMTCIVTVRKIFTGTVRWAIIAAFVTIPLPSLFQPDKAKDFEEMFQTQGRHTQETRGLITNIKSIKVNGWEDAIKKKILTILDSRSSQEKRFVLQSSLATTLAFLQKGIVMTTLFVENTLANTPIDALSIAPTLALVEQFKVLVMSCFERLFSLKQCFNGVKLFQSYLNASEVENYAEVDGQRHTVLGQTWRGMSAAEKKAAIAAIDETVAVDFKECLLGYRLRVTTPQEDTQPTSKPANPYSFSEISKRVWDLVKKVLVRIRNLFLEQDVTPTADPSILYLSSLSFVPLSARTTRSLSPSPSSPHATSSSPLSVHLSVPSTSSPAIPLPPFSLTLEAHKHYSLIGPVGCGKSLLLSTMAGQSDLYEGWGFVRGRSILLPQNTLILDSTIKANVLFGLDYNKELFDQVIHACCLVDDLKAMPKGIETVVGNRGQQLSGGQKARVCLARLCYTVLVDRQPVPDDSSCGPRQPPSILLLDDPTSACDMKVTRWIERHVLDGILRNETVVMATHNKPLAFRFGQVLEMKDGIITPLNENGFEFGSSQSFAVSSRFNMSDGDLDDVSDDNEAPADGRSDESSPNEDVKLRVMNPTAVIPTVAGPTSSPSASETTPATIPTDDSSATETKKKGAFRWLNKSTLQFLLGQFSFVLFVVSTVCSFTADWLTIKQRALTEEGEFVQTATSHSADSPVPTRLFTSHSIGLYFWYSIVITLIRFVHGYLNNTITAQNRRSLTTSLLNVFLDAPLHVFQTADKGHLEELFVFDVFAVSDPRLNPLFSFIGALQLSLVEAVALFVKMPDFQPLFILLVFLSFLVTRLSDKYKSEAHRRKQLSRARNRSYTKIQVLSCATTIHQMGREDAFFNIVALHEDEREAEAFYENQYYRWVRQISNTLEHSLPLLLWFFALKAKRSTGQGVSLQFVQSSASVALALYSRVKFVFTSMDEGMDAVDRVQEGLQTPQENGHLRGEKEAASKTLEWTKSGSVEVEDLQVKYTPDGKSVLTDVGFKIEDGQWVGVVGRTGCGKSTLTLSLLNLMIREKGTIRIGGKNIDEINTNTLRQHIAVVQQDVALVAGTIRDNIDPHNAFSDEAVLNALSRIGIREVIEALPQSLQTPLSDSTSVLSAGQRQLLSVACALLRQTKLVLLDEPSSNVDQDTDGVLQQVMREAWRDATVIVVAHRLTTIADSDVTIVMDAGRVVEAGKTVALLHTPGSALQKLALSSGPNFLEQLQAIALAAQSQT</sequence>
<evidence type="ECO:0000256" key="1">
    <source>
        <dbReference type="ARBA" id="ARBA00004141"/>
    </source>
</evidence>
<keyword evidence="8 10" id="KW-0472">Membrane</keyword>
<dbReference type="Pfam" id="PF00664">
    <property type="entry name" value="ABC_membrane"/>
    <property type="match status" value="1"/>
</dbReference>
<dbReference type="SUPFAM" id="SSF90123">
    <property type="entry name" value="ABC transporter transmembrane region"/>
    <property type="match status" value="2"/>
</dbReference>
<feature type="compositionally biased region" description="Acidic residues" evidence="9">
    <location>
        <begin position="765"/>
        <end position="776"/>
    </location>
</feature>
<dbReference type="SUPFAM" id="SSF52540">
    <property type="entry name" value="P-loop containing nucleoside triphosphate hydrolases"/>
    <property type="match status" value="2"/>
</dbReference>
<feature type="domain" description="ABC transporter" evidence="11">
    <location>
        <begin position="1189"/>
        <end position="1423"/>
    </location>
</feature>
<dbReference type="PROSITE" id="PS00211">
    <property type="entry name" value="ABC_TRANSPORTER_1"/>
    <property type="match status" value="1"/>
</dbReference>
<evidence type="ECO:0000313" key="13">
    <source>
        <dbReference type="Proteomes" id="UP001281761"/>
    </source>
</evidence>
<dbReference type="InterPro" id="IPR003593">
    <property type="entry name" value="AAA+_ATPase"/>
</dbReference>
<dbReference type="Gene3D" id="1.20.1560.10">
    <property type="entry name" value="ABC transporter type 1, transmembrane domain"/>
    <property type="match status" value="2"/>
</dbReference>
<feature type="transmembrane region" description="Helical" evidence="10">
    <location>
        <begin position="69"/>
        <end position="99"/>
    </location>
</feature>
<feature type="compositionally biased region" description="Basic and acidic residues" evidence="9">
    <location>
        <begin position="778"/>
        <end position="793"/>
    </location>
</feature>
<keyword evidence="5" id="KW-0547">Nucleotide-binding</keyword>
<evidence type="ECO:0000256" key="8">
    <source>
        <dbReference type="ARBA" id="ARBA00023136"/>
    </source>
</evidence>
<evidence type="ECO:0000256" key="2">
    <source>
        <dbReference type="ARBA" id="ARBA00009726"/>
    </source>
</evidence>
<name>A0ABQ9X764_9EUKA</name>
<dbReference type="Proteomes" id="UP001281761">
    <property type="component" value="Unassembled WGS sequence"/>
</dbReference>
<accession>A0ABQ9X764</accession>
<dbReference type="PANTHER" id="PTHR24223">
    <property type="entry name" value="ATP-BINDING CASSETTE SUB-FAMILY C"/>
    <property type="match status" value="1"/>
</dbReference>
<dbReference type="InterPro" id="IPR027417">
    <property type="entry name" value="P-loop_NTPase"/>
</dbReference>
<evidence type="ECO:0000313" key="12">
    <source>
        <dbReference type="EMBL" id="KAK2947458.1"/>
    </source>
</evidence>
<evidence type="ECO:0000256" key="4">
    <source>
        <dbReference type="ARBA" id="ARBA00022692"/>
    </source>
</evidence>
<feature type="region of interest" description="Disordered" evidence="9">
    <location>
        <begin position="765"/>
        <end position="830"/>
    </location>
</feature>
<comment type="caution">
    <text evidence="12">The sequence shown here is derived from an EMBL/GenBank/DDBJ whole genome shotgun (WGS) entry which is preliminary data.</text>
</comment>
<dbReference type="InterPro" id="IPR003439">
    <property type="entry name" value="ABC_transporter-like_ATP-bd"/>
</dbReference>
<proteinExistence type="inferred from homology"/>
<feature type="compositionally biased region" description="Low complexity" evidence="9">
    <location>
        <begin position="808"/>
        <end position="824"/>
    </location>
</feature>
<evidence type="ECO:0000256" key="3">
    <source>
        <dbReference type="ARBA" id="ARBA00022448"/>
    </source>
</evidence>
<dbReference type="Pfam" id="PF00005">
    <property type="entry name" value="ABC_tran"/>
    <property type="match status" value="2"/>
</dbReference>
<evidence type="ECO:0000256" key="6">
    <source>
        <dbReference type="ARBA" id="ARBA00022840"/>
    </source>
</evidence>
<comment type="subcellular location">
    <subcellularLocation>
        <location evidence="1">Membrane</location>
        <topology evidence="1">Multi-pass membrane protein</topology>
    </subcellularLocation>
</comment>
<gene>
    <name evidence="12" type="ORF">BLNAU_17608</name>
</gene>
<keyword evidence="3" id="KW-0813">Transport</keyword>
<dbReference type="InterPro" id="IPR017871">
    <property type="entry name" value="ABC_transporter-like_CS"/>
</dbReference>
<evidence type="ECO:0000256" key="9">
    <source>
        <dbReference type="SAM" id="MobiDB-lite"/>
    </source>
</evidence>